<keyword evidence="5" id="KW-1133">Transmembrane helix</keyword>
<evidence type="ECO:0000313" key="8">
    <source>
        <dbReference type="Proteomes" id="UP000694427"/>
    </source>
</evidence>
<feature type="domain" description="D" evidence="6">
    <location>
        <begin position="100"/>
        <end position="139"/>
    </location>
</feature>
<dbReference type="SUPFAM" id="SSF50978">
    <property type="entry name" value="WD40 repeat-like"/>
    <property type="match status" value="1"/>
</dbReference>
<evidence type="ECO:0000259" key="6">
    <source>
        <dbReference type="SMART" id="SM01028"/>
    </source>
</evidence>
<dbReference type="CDD" id="cd00200">
    <property type="entry name" value="WD40"/>
    <property type="match status" value="1"/>
</dbReference>
<dbReference type="Pfam" id="PF00400">
    <property type="entry name" value="WD40"/>
    <property type="match status" value="5"/>
</dbReference>
<dbReference type="PROSITE" id="PS00678">
    <property type="entry name" value="WD_REPEATS_1"/>
    <property type="match status" value="3"/>
</dbReference>
<dbReference type="SMART" id="SM00320">
    <property type="entry name" value="WD40"/>
    <property type="match status" value="5"/>
</dbReference>
<evidence type="ECO:0000313" key="7">
    <source>
        <dbReference type="Ensembl" id="ENSCCRP00010011771.1"/>
    </source>
</evidence>
<dbReference type="SMART" id="SM01028">
    <property type="entry name" value="Beta-TrCP_D"/>
    <property type="match status" value="1"/>
</dbReference>
<proteinExistence type="predicted"/>
<dbReference type="InterPro" id="IPR050995">
    <property type="entry name" value="WD-F-box_domain-protein"/>
</dbReference>
<evidence type="ECO:0000256" key="1">
    <source>
        <dbReference type="ARBA" id="ARBA00022574"/>
    </source>
</evidence>
<keyword evidence="5" id="KW-0472">Membrane</keyword>
<keyword evidence="2" id="KW-0677">Repeat</keyword>
<name>A0A8C1GP37_CYPCA</name>
<dbReference type="InterPro" id="IPR015943">
    <property type="entry name" value="WD40/YVTN_repeat-like_dom_sf"/>
</dbReference>
<feature type="repeat" description="WD" evidence="4">
    <location>
        <begin position="331"/>
        <end position="370"/>
    </location>
</feature>
<dbReference type="PROSITE" id="PS50294">
    <property type="entry name" value="WD_REPEATS_REGION"/>
    <property type="match status" value="3"/>
</dbReference>
<keyword evidence="3" id="KW-0833">Ubl conjugation pathway</keyword>
<feature type="repeat" description="WD" evidence="4">
    <location>
        <begin position="371"/>
        <end position="403"/>
    </location>
</feature>
<feature type="transmembrane region" description="Helical" evidence="5">
    <location>
        <begin position="161"/>
        <end position="177"/>
    </location>
</feature>
<feature type="repeat" description="WD" evidence="4">
    <location>
        <begin position="291"/>
        <end position="330"/>
    </location>
</feature>
<dbReference type="AlphaFoldDB" id="A0A8C1GP37"/>
<dbReference type="PANTHER" id="PTHR14604:SF6">
    <property type="entry name" value="F-BOX AND WD REPEAT DOMAIN-CONTAINING 11-B"/>
    <property type="match status" value="1"/>
</dbReference>
<keyword evidence="5" id="KW-0812">Transmembrane</keyword>
<dbReference type="Pfam" id="PF12125">
    <property type="entry name" value="Beta-TrCP_D"/>
    <property type="match status" value="1"/>
</dbReference>
<evidence type="ECO:0000256" key="2">
    <source>
        <dbReference type="ARBA" id="ARBA00022737"/>
    </source>
</evidence>
<dbReference type="Ensembl" id="ENSCCRT00010012823.1">
    <property type="protein sequence ID" value="ENSCCRP00010011771.1"/>
    <property type="gene ID" value="ENSCCRG00010004977.1"/>
</dbReference>
<reference evidence="7" key="1">
    <citation type="submission" date="2025-08" db="UniProtKB">
        <authorList>
            <consortium name="Ensembl"/>
        </authorList>
    </citation>
    <scope>IDENTIFICATION</scope>
</reference>
<sequence length="474" mass="54254">YFFLLLDTTEDILKNCSLPRSVWLGCSSVAESLCALRCVQSLPSSRAHNQVLMMVMESQNNTGDVSPKKTTVFKFGNGSVAGSRKRMSQGNFEKEKDLCTQLFDQWSESDQVEFVEHLISRMCHYQHGHINSYLKPMLQRDFITALPGINYILQNILIEQLFKIVIFHNITIIFYFINFNQFLLTFLFQVTKCCFVMVLVLVLVNHNILPYSSCTRVPFIMCPNLRYVSLSVCLRVWDVVSGEVLNTLIHHNEAVLHLRFWNGLMVTCSKDRSIAVWDMASATDISLRRVLVGHRAAVNVVDFDDKYIVSASGDRTIKVWSTSTCEFVRTLNGHKRGIACLQYRDRLVVSGSSDNTIRLWDIECGACLRVLEGHEELVRCIRFDNKRIVSGAYDGKIKVWDLQAALDPRAPASTLCLRTLVEHSGRVFRLQFDEFQIISSSHDDTILIWDFLNVSTNGQPERRSPSRTYTYVSR</sequence>
<evidence type="ECO:0000256" key="5">
    <source>
        <dbReference type="SAM" id="Phobius"/>
    </source>
</evidence>
<dbReference type="InterPro" id="IPR036322">
    <property type="entry name" value="WD40_repeat_dom_sf"/>
</dbReference>
<feature type="repeat" description="WD" evidence="4">
    <location>
        <begin position="248"/>
        <end position="287"/>
    </location>
</feature>
<accession>A0A8C1GP37</accession>
<evidence type="ECO:0000256" key="4">
    <source>
        <dbReference type="PROSITE-ProRule" id="PRU00221"/>
    </source>
</evidence>
<reference evidence="7" key="2">
    <citation type="submission" date="2025-09" db="UniProtKB">
        <authorList>
            <consortium name="Ensembl"/>
        </authorList>
    </citation>
    <scope>IDENTIFICATION</scope>
</reference>
<dbReference type="InterPro" id="IPR019775">
    <property type="entry name" value="WD40_repeat_CS"/>
</dbReference>
<evidence type="ECO:0000256" key="3">
    <source>
        <dbReference type="ARBA" id="ARBA00022786"/>
    </source>
</evidence>
<dbReference type="Proteomes" id="UP000694427">
    <property type="component" value="Unplaced"/>
</dbReference>
<dbReference type="Gene3D" id="2.130.10.10">
    <property type="entry name" value="YVTN repeat-like/Quinoprotein amine dehydrogenase"/>
    <property type="match status" value="1"/>
</dbReference>
<dbReference type="InterPro" id="IPR020472">
    <property type="entry name" value="WD40_PAC1"/>
</dbReference>
<keyword evidence="1 4" id="KW-0853">WD repeat</keyword>
<dbReference type="InterPro" id="IPR001680">
    <property type="entry name" value="WD40_rpt"/>
</dbReference>
<feature type="repeat" description="WD" evidence="4">
    <location>
        <begin position="420"/>
        <end position="450"/>
    </location>
</feature>
<dbReference type="PRINTS" id="PR00320">
    <property type="entry name" value="GPROTEINBRPT"/>
</dbReference>
<organism evidence="7 8">
    <name type="scientific">Cyprinus carpio</name>
    <name type="common">Common carp</name>
    <dbReference type="NCBI Taxonomy" id="7962"/>
    <lineage>
        <taxon>Eukaryota</taxon>
        <taxon>Metazoa</taxon>
        <taxon>Chordata</taxon>
        <taxon>Craniata</taxon>
        <taxon>Vertebrata</taxon>
        <taxon>Euteleostomi</taxon>
        <taxon>Actinopterygii</taxon>
        <taxon>Neopterygii</taxon>
        <taxon>Teleostei</taxon>
        <taxon>Ostariophysi</taxon>
        <taxon>Cypriniformes</taxon>
        <taxon>Cyprinidae</taxon>
        <taxon>Cyprininae</taxon>
        <taxon>Cyprinus</taxon>
    </lineage>
</organism>
<protein>
    <submittedName>
        <fullName evidence="7">F-box and WD repeat domain containing 11a</fullName>
    </submittedName>
</protein>
<dbReference type="PANTHER" id="PTHR14604">
    <property type="entry name" value="WD40 REPEAT PF20"/>
    <property type="match status" value="1"/>
</dbReference>
<dbReference type="InterPro" id="IPR021977">
    <property type="entry name" value="Beta-TrCP_D"/>
</dbReference>
<dbReference type="Gene3D" id="6.10.250.1840">
    <property type="match status" value="1"/>
</dbReference>
<dbReference type="GO" id="GO:0046983">
    <property type="term" value="F:protein dimerization activity"/>
    <property type="evidence" value="ECO:0007669"/>
    <property type="project" value="InterPro"/>
</dbReference>
<dbReference type="PROSITE" id="PS50082">
    <property type="entry name" value="WD_REPEATS_2"/>
    <property type="match status" value="5"/>
</dbReference>
<keyword evidence="8" id="KW-1185">Reference proteome</keyword>